<feature type="domain" description="FAD-dependent oxidoreductase 2 FAD-binding" evidence="4">
    <location>
        <begin position="20"/>
        <end position="248"/>
    </location>
</feature>
<feature type="domain" description="FAD-dependent oxidoreductase 2 FAD-binding" evidence="4">
    <location>
        <begin position="348"/>
        <end position="392"/>
    </location>
</feature>
<dbReference type="InterPro" id="IPR003953">
    <property type="entry name" value="FAD-dep_OxRdtase_2_FAD-bd"/>
</dbReference>
<dbReference type="Pfam" id="PF00890">
    <property type="entry name" value="FAD_binding_2"/>
    <property type="match status" value="2"/>
</dbReference>
<dbReference type="InterPro" id="IPR015939">
    <property type="entry name" value="Fum_Rdtase/Succ_DH_flav-like_C"/>
</dbReference>
<name>A0A926I8H0_9FIRM</name>
<feature type="domain" description="Fumarate reductase/succinate dehydrogenase flavoprotein-like C-terminal" evidence="5">
    <location>
        <begin position="436"/>
        <end position="524"/>
    </location>
</feature>
<dbReference type="PRINTS" id="PR00368">
    <property type="entry name" value="FADPNR"/>
</dbReference>
<dbReference type="InterPro" id="IPR037099">
    <property type="entry name" value="Fum_R/Succ_DH_flav-like_C_sf"/>
</dbReference>
<evidence type="ECO:0000313" key="7">
    <source>
        <dbReference type="Proteomes" id="UP000610760"/>
    </source>
</evidence>
<dbReference type="Gene3D" id="3.90.700.10">
    <property type="entry name" value="Succinate dehydrogenase/fumarate reductase flavoprotein, catalytic domain"/>
    <property type="match status" value="1"/>
</dbReference>
<evidence type="ECO:0000259" key="5">
    <source>
        <dbReference type="Pfam" id="PF02910"/>
    </source>
</evidence>
<dbReference type="SUPFAM" id="SSF46977">
    <property type="entry name" value="Succinate dehydrogenase/fumarate reductase flavoprotein C-terminal domain"/>
    <property type="match status" value="1"/>
</dbReference>
<feature type="active site" description="Proton acceptor" evidence="3">
    <location>
        <position position="286"/>
    </location>
</feature>
<dbReference type="Pfam" id="PF02910">
    <property type="entry name" value="Succ_DH_flav_C"/>
    <property type="match status" value="1"/>
</dbReference>
<accession>A0A926I8H0</accession>
<dbReference type="InterPro" id="IPR027477">
    <property type="entry name" value="Succ_DH/fumarate_Rdtase_cat_sf"/>
</dbReference>
<dbReference type="GO" id="GO:0033765">
    <property type="term" value="F:steroid dehydrogenase activity, acting on the CH-CH group of donors"/>
    <property type="evidence" value="ECO:0007669"/>
    <property type="project" value="UniProtKB-ARBA"/>
</dbReference>
<dbReference type="PANTHER" id="PTHR11632:SF51">
    <property type="entry name" value="SUCCINATE DEHYDROGENASE [UBIQUINONE] FLAVOPROTEIN SUBUNIT, MITOCHONDRIAL"/>
    <property type="match status" value="1"/>
</dbReference>
<evidence type="ECO:0000313" key="6">
    <source>
        <dbReference type="EMBL" id="MBC8560984.1"/>
    </source>
</evidence>
<dbReference type="AlphaFoldDB" id="A0A926I8H0"/>
<reference evidence="6" key="1">
    <citation type="submission" date="2020-08" db="EMBL/GenBank/DDBJ databases">
        <title>Genome public.</title>
        <authorList>
            <person name="Liu C."/>
            <person name="Sun Q."/>
        </authorList>
    </citation>
    <scope>NUCLEOTIDE SEQUENCE</scope>
    <source>
        <strain evidence="6">NSJ-33</strain>
    </source>
</reference>
<dbReference type="PRINTS" id="PR00411">
    <property type="entry name" value="PNDRDTASEI"/>
</dbReference>
<dbReference type="Gene3D" id="3.50.50.60">
    <property type="entry name" value="FAD/NAD(P)-binding domain"/>
    <property type="match status" value="1"/>
</dbReference>
<dbReference type="InterPro" id="IPR036188">
    <property type="entry name" value="FAD/NAD-bd_sf"/>
</dbReference>
<dbReference type="EMBL" id="JACRSV010000006">
    <property type="protein sequence ID" value="MBC8560984.1"/>
    <property type="molecule type" value="Genomic_DNA"/>
</dbReference>
<proteinExistence type="predicted"/>
<keyword evidence="2" id="KW-0560">Oxidoreductase</keyword>
<dbReference type="PANTHER" id="PTHR11632">
    <property type="entry name" value="SUCCINATE DEHYDROGENASE 2 FLAVOPROTEIN SUBUNIT"/>
    <property type="match status" value="1"/>
</dbReference>
<evidence type="ECO:0000259" key="4">
    <source>
        <dbReference type="Pfam" id="PF00890"/>
    </source>
</evidence>
<dbReference type="Proteomes" id="UP000610760">
    <property type="component" value="Unassembled WGS sequence"/>
</dbReference>
<dbReference type="InterPro" id="IPR030664">
    <property type="entry name" value="SdhA/FrdA/AprA"/>
</dbReference>
<keyword evidence="1" id="KW-0285">Flavoprotein</keyword>
<sequence length="551" mass="61235">MTTRWSGSRKMRLSKSKNFDVIVVGAGIAGIRAAIKAGEAGCSVLLLSGGPIFSGSSFYPGTWGLGLIGPESPADEEDLVQSILKVGCGMADEKLVRSFVSGIGPAISEIKGMGIRLKEAKKQNEKDFIPCFDHKHRAWHGILFESAKEVFSKRLSELTVEQMPFSELLEITKRDGQITGGVVFQKGKGIQWFGCKALVLATGGYGGLFERRLTTNDVTGMGQWLGLQSGCTLINMEFMQMMPGYVTPCSKTIFNEKAFRFVSLYGQEGNNLLEKFPNQWEILIERSTHGPFTSRLPSREVDFALVKEGEVKVEYQPEIRNHMPEFIKTYFDWLWEQKHLTIDDEVTISMFAHAANGGIRIREDASTEVKGLFACGEVTGGMHGADRLGGLSTANGLVFGGRAGKSAADYAKRTGVDQTKYCYFDFWEIPKREIIRKGMQTIMTGAAMVVREGKALTNAVESIDTLMERCIQKPTTDPKAAAASRRLWGQLHLARAILQAELLRSESRGSHYRKDFPELSANFGRRIQICWREGGFRVGFEPQEFERREIG</sequence>
<evidence type="ECO:0000256" key="3">
    <source>
        <dbReference type="PIRSR" id="PIRSR630664-50"/>
    </source>
</evidence>
<evidence type="ECO:0000256" key="2">
    <source>
        <dbReference type="ARBA" id="ARBA00023002"/>
    </source>
</evidence>
<organism evidence="6 7">
    <name type="scientific">Fumia xinanensis</name>
    <dbReference type="NCBI Taxonomy" id="2763659"/>
    <lineage>
        <taxon>Bacteria</taxon>
        <taxon>Bacillati</taxon>
        <taxon>Bacillota</taxon>
        <taxon>Clostridia</taxon>
        <taxon>Eubacteriales</taxon>
        <taxon>Oscillospiraceae</taxon>
        <taxon>Fumia</taxon>
    </lineage>
</organism>
<comment type="caution">
    <text evidence="6">The sequence shown here is derived from an EMBL/GenBank/DDBJ whole genome shotgun (WGS) entry which is preliminary data.</text>
</comment>
<evidence type="ECO:0000256" key="1">
    <source>
        <dbReference type="ARBA" id="ARBA00022630"/>
    </source>
</evidence>
<keyword evidence="7" id="KW-1185">Reference proteome</keyword>
<dbReference type="Gene3D" id="1.20.58.100">
    <property type="entry name" value="Fumarate reductase/succinate dehydrogenase flavoprotein-like, C-terminal domain"/>
    <property type="match status" value="1"/>
</dbReference>
<dbReference type="SUPFAM" id="SSF51905">
    <property type="entry name" value="FAD/NAD(P)-binding domain"/>
    <property type="match status" value="1"/>
</dbReference>
<gene>
    <name evidence="6" type="ORF">H8710_13025</name>
</gene>
<protein>
    <submittedName>
        <fullName evidence="6">FAD-binding protein</fullName>
    </submittedName>
</protein>